<organism evidence="2 3">
    <name type="scientific">Ralstonia pickettii</name>
    <name type="common">Burkholderia pickettii</name>
    <dbReference type="NCBI Taxonomy" id="329"/>
    <lineage>
        <taxon>Bacteria</taxon>
        <taxon>Pseudomonadati</taxon>
        <taxon>Pseudomonadota</taxon>
        <taxon>Betaproteobacteria</taxon>
        <taxon>Burkholderiales</taxon>
        <taxon>Burkholderiaceae</taxon>
        <taxon>Ralstonia</taxon>
    </lineage>
</organism>
<dbReference type="InterPro" id="IPR025311">
    <property type="entry name" value="DUF4166"/>
</dbReference>
<reference evidence="2 3" key="1">
    <citation type="submission" date="2017-12" db="EMBL/GenBank/DDBJ databases">
        <title>Draft genome sequence of Ralstonia pickettii 52.</title>
        <authorList>
            <person name="Zheng B."/>
        </authorList>
    </citation>
    <scope>NUCLEOTIDE SEQUENCE [LARGE SCALE GENOMIC DNA]</scope>
    <source>
        <strain evidence="2 3">52</strain>
    </source>
</reference>
<evidence type="ECO:0000313" key="2">
    <source>
        <dbReference type="EMBL" id="PLC44649.1"/>
    </source>
</evidence>
<dbReference type="OrthoDB" id="528778at2"/>
<gene>
    <name evidence="2" type="ORF">C0Q88_08200</name>
</gene>
<evidence type="ECO:0000313" key="3">
    <source>
        <dbReference type="Proteomes" id="UP000234456"/>
    </source>
</evidence>
<dbReference type="EMBL" id="PKQE01000001">
    <property type="protein sequence ID" value="PLC44649.1"/>
    <property type="molecule type" value="Genomic_DNA"/>
</dbReference>
<sequence length="181" mass="20267">MRAPSLYETVLGARYAELAPAVQTFHRMTGAVTLHGEVETEPPASRLARVLAWCIRTPRTPTRGPIRITLQTAATEETWTRQFPRHTMRSTLSLRRGHLTERLGVVRLFFALEAHQGVLQMRLQGLRFLGIPCPAWLRPAVLAEESGDGDRFHFNVRASVPLLGVVAAYRGYLDLATVERA</sequence>
<comment type="caution">
    <text evidence="2">The sequence shown here is derived from an EMBL/GenBank/DDBJ whole genome shotgun (WGS) entry which is preliminary data.</text>
</comment>
<evidence type="ECO:0000259" key="1">
    <source>
        <dbReference type="Pfam" id="PF13761"/>
    </source>
</evidence>
<dbReference type="Pfam" id="PF13761">
    <property type="entry name" value="DUF4166"/>
    <property type="match status" value="1"/>
</dbReference>
<accession>A0A2N4TY70</accession>
<proteinExistence type="predicted"/>
<name>A0A2N4TY70_RALPI</name>
<dbReference type="RefSeq" id="WP_102065051.1">
    <property type="nucleotide sequence ID" value="NZ_PKQE01000001.1"/>
</dbReference>
<dbReference type="Proteomes" id="UP000234456">
    <property type="component" value="Unassembled WGS sequence"/>
</dbReference>
<protein>
    <submittedName>
        <fullName evidence="2">DUF4166 domain-containing protein</fullName>
    </submittedName>
</protein>
<feature type="domain" description="DUF4166" evidence="1">
    <location>
        <begin position="18"/>
        <end position="173"/>
    </location>
</feature>
<dbReference type="AlphaFoldDB" id="A0A2N4TY70"/>